<sequence>MSAPPPVTAPPQSDYGRLFNITLDAPAAPVPRVYYPLSQSDPPEGLELHPLAVSGEAGERVNLAIFADGYTASDRETFLTDARALAADIVSGDSAMAHVADLLNVWGIFAPSASPGIGIDEPLPGAPFGLYRPGRELRAVYVGHPGRAHAACAKFKECDQPVLLGNDGLYGGLGGTFTIITASQRNGPLVLRHELGHSLIPVGEEYEGGFVYSGVNADAVENVHKLKWKRFLSDPEHVRVEDAKVPLQAYPWHDLDEGKYVVRFEGSNRKRDKRRYTSARLRLSLSSIPYASHVRLTLNGVVVDLSPQFAEDWDGVLDRRWVHLPLPDGLPAGKVRVEVALTNEGRRAKAGQGGKMLSSIEIAEYAEDFQAEPGFVGAFPTYDENGDVSLRPTNEDCLMRNVNQPHFCVVCAHGLRASLKRRIARKKGTEAAVGV</sequence>
<dbReference type="AlphaFoldDB" id="A0A0J0XPS8"/>
<protein>
    <recommendedName>
        <fullName evidence="3">IgA peptidase M64</fullName>
    </recommendedName>
</protein>
<dbReference type="RefSeq" id="XP_018279568.1">
    <property type="nucleotide sequence ID" value="XM_018420334.1"/>
</dbReference>
<reference evidence="1 2" key="1">
    <citation type="submission" date="2015-03" db="EMBL/GenBank/DDBJ databases">
        <title>Genomics and transcriptomics of the oil-accumulating basidiomycete yeast T. oleaginosus allow insights into substrate utilization and the diverse evolutionary trajectories of mating systems in fungi.</title>
        <authorList>
            <consortium name="DOE Joint Genome Institute"/>
            <person name="Kourist R."/>
            <person name="Kracht O."/>
            <person name="Bracharz F."/>
            <person name="Lipzen A."/>
            <person name="Nolan M."/>
            <person name="Ohm R."/>
            <person name="Grigoriev I."/>
            <person name="Sun S."/>
            <person name="Heitman J."/>
            <person name="Bruck T."/>
            <person name="Nowrousian M."/>
        </authorList>
    </citation>
    <scope>NUCLEOTIDE SEQUENCE [LARGE SCALE GENOMIC DNA]</scope>
    <source>
        <strain evidence="1 2">IBC0246</strain>
    </source>
</reference>
<dbReference type="GO" id="GO:0008237">
    <property type="term" value="F:metallopeptidase activity"/>
    <property type="evidence" value="ECO:0007669"/>
    <property type="project" value="InterPro"/>
</dbReference>
<proteinExistence type="predicted"/>
<dbReference type="Pfam" id="PF09471">
    <property type="entry name" value="Peptidase_M64"/>
    <property type="match status" value="1"/>
</dbReference>
<evidence type="ECO:0000313" key="2">
    <source>
        <dbReference type="Proteomes" id="UP000053611"/>
    </source>
</evidence>
<dbReference type="OrthoDB" id="2961863at2759"/>
<dbReference type="InterPro" id="IPR024079">
    <property type="entry name" value="MetalloPept_cat_dom_sf"/>
</dbReference>
<dbReference type="EMBL" id="KQ087198">
    <property type="protein sequence ID" value="KLT43077.1"/>
    <property type="molecule type" value="Genomic_DNA"/>
</dbReference>
<gene>
    <name evidence="1" type="ORF">CC85DRAFT_244810</name>
</gene>
<dbReference type="Gene3D" id="3.40.390.10">
    <property type="entry name" value="Collagenase (Catalytic Domain)"/>
    <property type="match status" value="1"/>
</dbReference>
<organism evidence="1 2">
    <name type="scientific">Cutaneotrichosporon oleaginosum</name>
    <dbReference type="NCBI Taxonomy" id="879819"/>
    <lineage>
        <taxon>Eukaryota</taxon>
        <taxon>Fungi</taxon>
        <taxon>Dikarya</taxon>
        <taxon>Basidiomycota</taxon>
        <taxon>Agaricomycotina</taxon>
        <taxon>Tremellomycetes</taxon>
        <taxon>Trichosporonales</taxon>
        <taxon>Trichosporonaceae</taxon>
        <taxon>Cutaneotrichosporon</taxon>
    </lineage>
</organism>
<evidence type="ECO:0008006" key="3">
    <source>
        <dbReference type="Google" id="ProtNLM"/>
    </source>
</evidence>
<keyword evidence="2" id="KW-1185">Reference proteome</keyword>
<accession>A0A0J0XPS8</accession>
<evidence type="ECO:0000313" key="1">
    <source>
        <dbReference type="EMBL" id="KLT43077.1"/>
    </source>
</evidence>
<dbReference type="Proteomes" id="UP000053611">
    <property type="component" value="Unassembled WGS sequence"/>
</dbReference>
<dbReference type="InterPro" id="IPR019026">
    <property type="entry name" value="Peptidase_M64_IgA"/>
</dbReference>
<name>A0A0J0XPS8_9TREE</name>
<dbReference type="GeneID" id="28980937"/>